<evidence type="ECO:0000313" key="2">
    <source>
        <dbReference type="Proteomes" id="UP000007266"/>
    </source>
</evidence>
<sequence length="66" mass="7579">MGGNITRNNRNFKLSEVNYRCESRVRIDPVVVQFRAGNEASRRRSCVAQSILRDASTGCRHLRVKE</sequence>
<name>D6X083_TRICA</name>
<dbReference type="InParanoid" id="D6X083"/>
<gene>
    <name evidence="1" type="primary">GLEAN_12202</name>
    <name evidence="1" type="ORF">TcasGA2_TC012202</name>
</gene>
<accession>D6X083</accession>
<dbReference type="EMBL" id="KQ971371">
    <property type="protein sequence ID" value="EFA10030.1"/>
    <property type="molecule type" value="Genomic_DNA"/>
</dbReference>
<reference evidence="1 2" key="1">
    <citation type="journal article" date="2008" name="Nature">
        <title>The genome of the model beetle and pest Tribolium castaneum.</title>
        <authorList>
            <consortium name="Tribolium Genome Sequencing Consortium"/>
            <person name="Richards S."/>
            <person name="Gibbs R.A."/>
            <person name="Weinstock G.M."/>
            <person name="Brown S.J."/>
            <person name="Denell R."/>
            <person name="Beeman R.W."/>
            <person name="Gibbs R."/>
            <person name="Beeman R.W."/>
            <person name="Brown S.J."/>
            <person name="Bucher G."/>
            <person name="Friedrich M."/>
            <person name="Grimmelikhuijzen C.J."/>
            <person name="Klingler M."/>
            <person name="Lorenzen M."/>
            <person name="Richards S."/>
            <person name="Roth S."/>
            <person name="Schroder R."/>
            <person name="Tautz D."/>
            <person name="Zdobnov E.M."/>
            <person name="Muzny D."/>
            <person name="Gibbs R.A."/>
            <person name="Weinstock G.M."/>
            <person name="Attaway T."/>
            <person name="Bell S."/>
            <person name="Buhay C.J."/>
            <person name="Chandrabose M.N."/>
            <person name="Chavez D."/>
            <person name="Clerk-Blankenburg K.P."/>
            <person name="Cree A."/>
            <person name="Dao M."/>
            <person name="Davis C."/>
            <person name="Chacko J."/>
            <person name="Dinh H."/>
            <person name="Dugan-Rocha S."/>
            <person name="Fowler G."/>
            <person name="Garner T.T."/>
            <person name="Garnes J."/>
            <person name="Gnirke A."/>
            <person name="Hawes A."/>
            <person name="Hernandez J."/>
            <person name="Hines S."/>
            <person name="Holder M."/>
            <person name="Hume J."/>
            <person name="Jhangiani S.N."/>
            <person name="Joshi V."/>
            <person name="Khan Z.M."/>
            <person name="Jackson L."/>
            <person name="Kovar C."/>
            <person name="Kowis A."/>
            <person name="Lee S."/>
            <person name="Lewis L.R."/>
            <person name="Margolis J."/>
            <person name="Morgan M."/>
            <person name="Nazareth L.V."/>
            <person name="Nguyen N."/>
            <person name="Okwuonu G."/>
            <person name="Parker D."/>
            <person name="Richards S."/>
            <person name="Ruiz S.J."/>
            <person name="Santibanez J."/>
            <person name="Savard J."/>
            <person name="Scherer S.E."/>
            <person name="Schneider B."/>
            <person name="Sodergren E."/>
            <person name="Tautz D."/>
            <person name="Vattahil S."/>
            <person name="Villasana D."/>
            <person name="White C.S."/>
            <person name="Wright R."/>
            <person name="Park Y."/>
            <person name="Beeman R.W."/>
            <person name="Lord J."/>
            <person name="Oppert B."/>
            <person name="Lorenzen M."/>
            <person name="Brown S."/>
            <person name="Wang L."/>
            <person name="Savard J."/>
            <person name="Tautz D."/>
            <person name="Richards S."/>
            <person name="Weinstock G."/>
            <person name="Gibbs R.A."/>
            <person name="Liu Y."/>
            <person name="Worley K."/>
            <person name="Weinstock G."/>
            <person name="Elsik C.G."/>
            <person name="Reese J.T."/>
            <person name="Elhaik E."/>
            <person name="Landan G."/>
            <person name="Graur D."/>
            <person name="Arensburger P."/>
            <person name="Atkinson P."/>
            <person name="Beeman R.W."/>
            <person name="Beidler J."/>
            <person name="Brown S.J."/>
            <person name="Demuth J.P."/>
            <person name="Drury D.W."/>
            <person name="Du Y.Z."/>
            <person name="Fujiwara H."/>
            <person name="Lorenzen M."/>
            <person name="Maselli V."/>
            <person name="Osanai M."/>
            <person name="Park Y."/>
            <person name="Robertson H.M."/>
            <person name="Tu Z."/>
            <person name="Wang J.J."/>
            <person name="Wang S."/>
            <person name="Richards S."/>
            <person name="Song H."/>
            <person name="Zhang L."/>
            <person name="Sodergren E."/>
            <person name="Werner D."/>
            <person name="Stanke M."/>
            <person name="Morgenstern B."/>
            <person name="Solovyev V."/>
            <person name="Kosarev P."/>
            <person name="Brown G."/>
            <person name="Chen H.C."/>
            <person name="Ermolaeva O."/>
            <person name="Hlavina W."/>
            <person name="Kapustin Y."/>
            <person name="Kiryutin B."/>
            <person name="Kitts P."/>
            <person name="Maglott D."/>
            <person name="Pruitt K."/>
            <person name="Sapojnikov V."/>
            <person name="Souvorov A."/>
            <person name="Mackey A.J."/>
            <person name="Waterhouse R.M."/>
            <person name="Wyder S."/>
            <person name="Zdobnov E.M."/>
            <person name="Zdobnov E.M."/>
            <person name="Wyder S."/>
            <person name="Kriventseva E.V."/>
            <person name="Kadowaki T."/>
            <person name="Bork P."/>
            <person name="Aranda M."/>
            <person name="Bao R."/>
            <person name="Beermann A."/>
            <person name="Berns N."/>
            <person name="Bolognesi R."/>
            <person name="Bonneton F."/>
            <person name="Bopp D."/>
            <person name="Brown S.J."/>
            <person name="Bucher G."/>
            <person name="Butts T."/>
            <person name="Chaumot A."/>
            <person name="Denell R.E."/>
            <person name="Ferrier D.E."/>
            <person name="Friedrich M."/>
            <person name="Gordon C.M."/>
            <person name="Jindra M."/>
            <person name="Klingler M."/>
            <person name="Lan Q."/>
            <person name="Lattorff H.M."/>
            <person name="Laudet V."/>
            <person name="von Levetsow C."/>
            <person name="Liu Z."/>
            <person name="Lutz R."/>
            <person name="Lynch J.A."/>
            <person name="da Fonseca R.N."/>
            <person name="Posnien N."/>
            <person name="Reuter R."/>
            <person name="Roth S."/>
            <person name="Savard J."/>
            <person name="Schinko J.B."/>
            <person name="Schmitt C."/>
            <person name="Schoppmeier M."/>
            <person name="Schroder R."/>
            <person name="Shippy T.D."/>
            <person name="Simonnet F."/>
            <person name="Marques-Souza H."/>
            <person name="Tautz D."/>
            <person name="Tomoyasu Y."/>
            <person name="Trauner J."/>
            <person name="Van der Zee M."/>
            <person name="Vervoort M."/>
            <person name="Wittkopp N."/>
            <person name="Wimmer E.A."/>
            <person name="Yang X."/>
            <person name="Jones A.K."/>
            <person name="Sattelle D.B."/>
            <person name="Ebert P.R."/>
            <person name="Nelson D."/>
            <person name="Scott J.G."/>
            <person name="Beeman R.W."/>
            <person name="Muthukrishnan S."/>
            <person name="Kramer K.J."/>
            <person name="Arakane Y."/>
            <person name="Beeman R.W."/>
            <person name="Zhu Q."/>
            <person name="Hogenkamp D."/>
            <person name="Dixit R."/>
            <person name="Oppert B."/>
            <person name="Jiang H."/>
            <person name="Zou Z."/>
            <person name="Marshall J."/>
            <person name="Elpidina E."/>
            <person name="Vinokurov K."/>
            <person name="Oppert C."/>
            <person name="Zou Z."/>
            <person name="Evans J."/>
            <person name="Lu Z."/>
            <person name="Zhao P."/>
            <person name="Sumathipala N."/>
            <person name="Altincicek B."/>
            <person name="Vilcinskas A."/>
            <person name="Williams M."/>
            <person name="Hultmark D."/>
            <person name="Hetru C."/>
            <person name="Jiang H."/>
            <person name="Grimmelikhuijzen C.J."/>
            <person name="Hauser F."/>
            <person name="Cazzamali G."/>
            <person name="Williamson M."/>
            <person name="Park Y."/>
            <person name="Li B."/>
            <person name="Tanaka Y."/>
            <person name="Predel R."/>
            <person name="Neupert S."/>
            <person name="Schachtner J."/>
            <person name="Verleyen P."/>
            <person name="Raible F."/>
            <person name="Bork P."/>
            <person name="Friedrich M."/>
            <person name="Walden K.K."/>
            <person name="Robertson H.M."/>
            <person name="Angeli S."/>
            <person name="Foret S."/>
            <person name="Bucher G."/>
            <person name="Schuetz S."/>
            <person name="Maleszka R."/>
            <person name="Wimmer E.A."/>
            <person name="Beeman R.W."/>
            <person name="Lorenzen M."/>
            <person name="Tomoyasu Y."/>
            <person name="Miller S.C."/>
            <person name="Grossmann D."/>
            <person name="Bucher G."/>
        </authorList>
    </citation>
    <scope>NUCLEOTIDE SEQUENCE [LARGE SCALE GENOMIC DNA]</scope>
    <source>
        <strain evidence="1 2">Georgia GA2</strain>
    </source>
</reference>
<dbReference type="AlphaFoldDB" id="D6X083"/>
<evidence type="ECO:0000313" key="1">
    <source>
        <dbReference type="EMBL" id="EFA10030.1"/>
    </source>
</evidence>
<protein>
    <submittedName>
        <fullName evidence="1">Uncharacterized protein</fullName>
    </submittedName>
</protein>
<keyword evidence="2" id="KW-1185">Reference proteome</keyword>
<reference evidence="1 2" key="2">
    <citation type="journal article" date="2010" name="Nucleic Acids Res.">
        <title>BeetleBase in 2010: revisions to provide comprehensive genomic information for Tribolium castaneum.</title>
        <authorList>
            <person name="Kim H.S."/>
            <person name="Murphy T."/>
            <person name="Xia J."/>
            <person name="Caragea D."/>
            <person name="Park Y."/>
            <person name="Beeman R.W."/>
            <person name="Lorenzen M.D."/>
            <person name="Butcher S."/>
            <person name="Manak J.R."/>
            <person name="Brown S.J."/>
        </authorList>
    </citation>
    <scope>GENOME REANNOTATION</scope>
    <source>
        <strain evidence="1 2">Georgia GA2</strain>
    </source>
</reference>
<dbReference type="Proteomes" id="UP000007266">
    <property type="component" value="Linkage group 9"/>
</dbReference>
<organism evidence="1 2">
    <name type="scientific">Tribolium castaneum</name>
    <name type="common">Red flour beetle</name>
    <dbReference type="NCBI Taxonomy" id="7070"/>
    <lineage>
        <taxon>Eukaryota</taxon>
        <taxon>Metazoa</taxon>
        <taxon>Ecdysozoa</taxon>
        <taxon>Arthropoda</taxon>
        <taxon>Hexapoda</taxon>
        <taxon>Insecta</taxon>
        <taxon>Pterygota</taxon>
        <taxon>Neoptera</taxon>
        <taxon>Endopterygota</taxon>
        <taxon>Coleoptera</taxon>
        <taxon>Polyphaga</taxon>
        <taxon>Cucujiformia</taxon>
        <taxon>Tenebrionidae</taxon>
        <taxon>Tenebrionidae incertae sedis</taxon>
        <taxon>Tribolium</taxon>
    </lineage>
</organism>
<dbReference type="HOGENOM" id="CLU_2834467_0_0_1"/>
<proteinExistence type="predicted"/>